<gene>
    <name evidence="9" type="ORF">J2Z37_003741</name>
</gene>
<organism evidence="9 10">
    <name type="scientific">Ammoniphilus resinae</name>
    <dbReference type="NCBI Taxonomy" id="861532"/>
    <lineage>
        <taxon>Bacteria</taxon>
        <taxon>Bacillati</taxon>
        <taxon>Bacillota</taxon>
        <taxon>Bacilli</taxon>
        <taxon>Bacillales</taxon>
        <taxon>Paenibacillaceae</taxon>
        <taxon>Aneurinibacillus group</taxon>
        <taxon>Ammoniphilus</taxon>
    </lineage>
</organism>
<comment type="subcellular location">
    <subcellularLocation>
        <location evidence="1">Cell membrane</location>
        <topology evidence="1">Multi-pass membrane protein</topology>
    </subcellularLocation>
</comment>
<evidence type="ECO:0000256" key="3">
    <source>
        <dbReference type="ARBA" id="ARBA00022475"/>
    </source>
</evidence>
<dbReference type="RefSeq" id="WP_209811744.1">
    <property type="nucleotide sequence ID" value="NZ_JAGGKT010000013.1"/>
</dbReference>
<feature type="transmembrane region" description="Helical" evidence="7">
    <location>
        <begin position="99"/>
        <end position="116"/>
    </location>
</feature>
<feature type="transmembrane region" description="Helical" evidence="7">
    <location>
        <begin position="40"/>
        <end position="55"/>
    </location>
</feature>
<comment type="similarity">
    <text evidence="2">Belongs to the EamA transporter family.</text>
</comment>
<feature type="transmembrane region" description="Helical" evidence="7">
    <location>
        <begin position="185"/>
        <end position="208"/>
    </location>
</feature>
<dbReference type="EMBL" id="JAGGKT010000013">
    <property type="protein sequence ID" value="MBP1933728.1"/>
    <property type="molecule type" value="Genomic_DNA"/>
</dbReference>
<dbReference type="InterPro" id="IPR000620">
    <property type="entry name" value="EamA_dom"/>
</dbReference>
<dbReference type="Proteomes" id="UP001519343">
    <property type="component" value="Unassembled WGS sequence"/>
</dbReference>
<dbReference type="PANTHER" id="PTHR32322:SF18">
    <property type="entry name" value="S-ADENOSYLMETHIONINE_S-ADENOSYLHOMOCYSTEINE TRANSPORTER"/>
    <property type="match status" value="1"/>
</dbReference>
<name>A0ABS4GTZ9_9BACL</name>
<keyword evidence="4 7" id="KW-0812">Transmembrane</keyword>
<dbReference type="Pfam" id="PF00892">
    <property type="entry name" value="EamA"/>
    <property type="match status" value="2"/>
</dbReference>
<evidence type="ECO:0000256" key="7">
    <source>
        <dbReference type="SAM" id="Phobius"/>
    </source>
</evidence>
<evidence type="ECO:0000259" key="8">
    <source>
        <dbReference type="Pfam" id="PF00892"/>
    </source>
</evidence>
<keyword evidence="3" id="KW-1003">Cell membrane</keyword>
<protein>
    <submittedName>
        <fullName evidence="9">Drug/metabolite transporter (DMT)-like permease</fullName>
    </submittedName>
</protein>
<feature type="transmembrane region" description="Helical" evidence="7">
    <location>
        <begin position="154"/>
        <end position="173"/>
    </location>
</feature>
<evidence type="ECO:0000256" key="4">
    <source>
        <dbReference type="ARBA" id="ARBA00022692"/>
    </source>
</evidence>
<dbReference type="Gene3D" id="1.10.3730.20">
    <property type="match status" value="1"/>
</dbReference>
<accession>A0ABS4GTZ9</accession>
<reference evidence="9 10" key="1">
    <citation type="submission" date="2021-03" db="EMBL/GenBank/DDBJ databases">
        <title>Genomic Encyclopedia of Type Strains, Phase IV (KMG-IV): sequencing the most valuable type-strain genomes for metagenomic binning, comparative biology and taxonomic classification.</title>
        <authorList>
            <person name="Goeker M."/>
        </authorList>
    </citation>
    <scope>NUCLEOTIDE SEQUENCE [LARGE SCALE GENOMIC DNA]</scope>
    <source>
        <strain evidence="9 10">DSM 24738</strain>
    </source>
</reference>
<evidence type="ECO:0000256" key="1">
    <source>
        <dbReference type="ARBA" id="ARBA00004651"/>
    </source>
</evidence>
<feature type="transmembrane region" description="Helical" evidence="7">
    <location>
        <begin position="125"/>
        <end position="142"/>
    </location>
</feature>
<dbReference type="PANTHER" id="PTHR32322">
    <property type="entry name" value="INNER MEMBRANE TRANSPORTER"/>
    <property type="match status" value="1"/>
</dbReference>
<keyword evidence="10" id="KW-1185">Reference proteome</keyword>
<dbReference type="InterPro" id="IPR050638">
    <property type="entry name" value="AA-Vitamin_Transporters"/>
</dbReference>
<evidence type="ECO:0000256" key="5">
    <source>
        <dbReference type="ARBA" id="ARBA00022989"/>
    </source>
</evidence>
<evidence type="ECO:0000313" key="9">
    <source>
        <dbReference type="EMBL" id="MBP1933728.1"/>
    </source>
</evidence>
<feature type="transmembrane region" description="Helical" evidence="7">
    <location>
        <begin position="214"/>
        <end position="235"/>
    </location>
</feature>
<feature type="domain" description="EamA" evidence="8">
    <location>
        <begin position="154"/>
        <end position="287"/>
    </location>
</feature>
<feature type="domain" description="EamA" evidence="8">
    <location>
        <begin position="7"/>
        <end position="139"/>
    </location>
</feature>
<evidence type="ECO:0000256" key="6">
    <source>
        <dbReference type="ARBA" id="ARBA00023136"/>
    </source>
</evidence>
<evidence type="ECO:0000313" key="10">
    <source>
        <dbReference type="Proteomes" id="UP001519343"/>
    </source>
</evidence>
<feature type="transmembrane region" description="Helical" evidence="7">
    <location>
        <begin position="247"/>
        <end position="264"/>
    </location>
</feature>
<sequence length="306" mass="33951">MKRQYFYYFLLVCTSLLWGGNFVAGKFMVGHTSSLTLTDLRWGVGVLCLLPIVWLQEKRLLPPKAAWIPLIFMGLTGVVFFNLFMFWALERTTASNTGLISALNPLSIAVVSFFLLKEKMNGRQIAGMFVSLFGVIIVMTHGEWQRLLQLRFNLGDLFMLAAVLTWGFYAVASKAAMKYVSPLKSTLWGGIFGLVILVPFDAASFNLIDPDPAFWMAVLYIGVLGTVLGMGFWNIGVKHVGGTTSGMFLNLNPIFAAIFSFFLLGEQFTLLQAFGTAVVIGGLLLFSYRPRRKMQTISEARSASSL</sequence>
<feature type="transmembrane region" description="Helical" evidence="7">
    <location>
        <begin position="270"/>
        <end position="288"/>
    </location>
</feature>
<feature type="transmembrane region" description="Helical" evidence="7">
    <location>
        <begin position="67"/>
        <end position="87"/>
    </location>
</feature>
<comment type="caution">
    <text evidence="9">The sequence shown here is derived from an EMBL/GenBank/DDBJ whole genome shotgun (WGS) entry which is preliminary data.</text>
</comment>
<dbReference type="InterPro" id="IPR037185">
    <property type="entry name" value="EmrE-like"/>
</dbReference>
<keyword evidence="6 7" id="KW-0472">Membrane</keyword>
<keyword evidence="5 7" id="KW-1133">Transmembrane helix</keyword>
<evidence type="ECO:0000256" key="2">
    <source>
        <dbReference type="ARBA" id="ARBA00007362"/>
    </source>
</evidence>
<dbReference type="SUPFAM" id="SSF103481">
    <property type="entry name" value="Multidrug resistance efflux transporter EmrE"/>
    <property type="match status" value="2"/>
</dbReference>
<feature type="transmembrane region" description="Helical" evidence="7">
    <location>
        <begin position="7"/>
        <end position="28"/>
    </location>
</feature>
<proteinExistence type="inferred from homology"/>